<evidence type="ECO:0000256" key="6">
    <source>
        <dbReference type="SAM" id="Phobius"/>
    </source>
</evidence>
<evidence type="ECO:0000313" key="10">
    <source>
        <dbReference type="Proteomes" id="UP000056109"/>
    </source>
</evidence>
<accession>A0A0U5F082</accession>
<keyword evidence="10" id="KW-1185">Reference proteome</keyword>
<feature type="transmembrane region" description="Helical" evidence="6">
    <location>
        <begin position="20"/>
        <end position="41"/>
    </location>
</feature>
<evidence type="ECO:0000313" key="9">
    <source>
        <dbReference type="EMBL" id="CEF42720.1"/>
    </source>
</evidence>
<keyword evidence="2" id="KW-1003">Cell membrane</keyword>
<evidence type="ECO:0000256" key="5">
    <source>
        <dbReference type="ARBA" id="ARBA00023136"/>
    </source>
</evidence>
<gene>
    <name evidence="9" type="ORF">ASN_3489</name>
</gene>
<dbReference type="KEGG" id="asz:ASN_3489"/>
<reference evidence="10" key="1">
    <citation type="submission" date="2014-09" db="EMBL/GenBank/DDBJ databases">
        <authorList>
            <person name="Illeghems K.G."/>
        </authorList>
    </citation>
    <scope>NUCLEOTIDE SEQUENCE [LARGE SCALE GENOMIC DNA]</scope>
    <source>
        <strain evidence="10">108B</strain>
    </source>
</reference>
<dbReference type="Proteomes" id="UP000056109">
    <property type="component" value="Chromosome I"/>
</dbReference>
<evidence type="ECO:0000256" key="3">
    <source>
        <dbReference type="ARBA" id="ARBA00022692"/>
    </source>
</evidence>
<comment type="subcellular location">
    <subcellularLocation>
        <location evidence="1">Cell membrane</location>
        <topology evidence="1">Multi-pass membrane protein</topology>
    </subcellularLocation>
</comment>
<sequence length="822" mass="89684">MLSTVTKSVLRQAYRHPLYVGLNVFGLALGIGVFLTLAQLVRFEYSFNTNFADADRIVRIDERWSEPGTTPYESADTTFRAIPFLKQDFPQIEEAIPLMGTTVRVEREGHFITFTGKMTDPAFFRIFPLPLLHENTGKSLTEPDSLILSKSAALSLFGTIDAIGKTVTINQSGEKSTHVVTGVLAAISGPGLLDGVEMILPIPPQMKEKRSCFLFWGSSCSKVFLKLKNKKDINALRDGLPNFVERRASGGADDRISLGPHPEKVYALSAILLRDLHFHDATVQDADDGVNQNVVDSIGLIGLLALLLACANTVNLATARAGMRAREVALRKTLGASRSALFTQFMGEALLISLIAGVVGMAVCEVLVPIMASMTGDAIHVDYGFILWALPLIIIGCGLASGVYPALVLSGYQPATILAATRMPSGGRRAAMLRNALVAGQFSIAVCIVICTLAIDQQTRFLRTADRGYVKSGLLVGQQMETEDIGLQRRMFDMLRGVPGVTSIAFGELEPDPHSQTRTNFAYNSPGGAVEAQLLQDRISPGYRETYRPRVLAGRWFDSAHGQDDSPLPGESANTTQNVILNEKAVRAYGFSSPAEAIGKVLHMDKTQYEIIGVISDIRFGSPRETVPPEILTFSTLTHRGFDNPVPAVRFKDVPRSVMAERFNRAWRTLRPDIASNFVPADELMEPYYAGDERRGHLFTMGAVAALFIACLGLYGLAAFAAARRFHEIGIRKTLGATAPQIIRLLVHDFLRPVLLACLIACPVAWVLMRQWLSEFDERIALNPAYFLIGISGAIIIAVLTVLGQTLRLAQVEPARALRAEG</sequence>
<keyword evidence="3 6" id="KW-0812">Transmembrane</keyword>
<dbReference type="Pfam" id="PF12704">
    <property type="entry name" value="MacB_PCD"/>
    <property type="match status" value="1"/>
</dbReference>
<dbReference type="EMBL" id="LN606600">
    <property type="protein sequence ID" value="CEF42720.1"/>
    <property type="molecule type" value="Genomic_DNA"/>
</dbReference>
<dbReference type="RefSeq" id="WP_058988826.1">
    <property type="nucleotide sequence ID" value="NZ_LN606600.1"/>
</dbReference>
<keyword evidence="4 6" id="KW-1133">Transmembrane helix</keyword>
<dbReference type="AlphaFoldDB" id="A0A0U5F082"/>
<feature type="domain" description="ABC3 transporter permease C-terminal" evidence="7">
    <location>
        <begin position="703"/>
        <end position="814"/>
    </location>
</feature>
<evidence type="ECO:0008006" key="11">
    <source>
        <dbReference type="Google" id="ProtNLM"/>
    </source>
</evidence>
<feature type="domain" description="MacB-like periplasmic core" evidence="8">
    <location>
        <begin position="21"/>
        <end position="240"/>
    </location>
</feature>
<feature type="transmembrane region" description="Helical" evidence="6">
    <location>
        <begin position="298"/>
        <end position="319"/>
    </location>
</feature>
<dbReference type="InterPro" id="IPR025857">
    <property type="entry name" value="MacB_PCD"/>
</dbReference>
<dbReference type="PATRIC" id="fig|446692.3.peg.3704"/>
<feature type="transmembrane region" description="Helical" evidence="6">
    <location>
        <begin position="785"/>
        <end position="803"/>
    </location>
</feature>
<evidence type="ECO:0000256" key="4">
    <source>
        <dbReference type="ARBA" id="ARBA00022989"/>
    </source>
</evidence>
<evidence type="ECO:0000259" key="7">
    <source>
        <dbReference type="Pfam" id="PF02687"/>
    </source>
</evidence>
<dbReference type="GO" id="GO:0005886">
    <property type="term" value="C:plasma membrane"/>
    <property type="evidence" value="ECO:0007669"/>
    <property type="project" value="UniProtKB-SubCell"/>
</dbReference>
<name>A0A0U5F082_9PROT</name>
<dbReference type="GO" id="GO:0022857">
    <property type="term" value="F:transmembrane transporter activity"/>
    <property type="evidence" value="ECO:0007669"/>
    <property type="project" value="TreeGrafter"/>
</dbReference>
<feature type="transmembrane region" description="Helical" evidence="6">
    <location>
        <begin position="754"/>
        <end position="773"/>
    </location>
</feature>
<evidence type="ECO:0000256" key="1">
    <source>
        <dbReference type="ARBA" id="ARBA00004651"/>
    </source>
</evidence>
<feature type="transmembrane region" description="Helical" evidence="6">
    <location>
        <begin position="698"/>
        <end position="723"/>
    </location>
</feature>
<dbReference type="InterPro" id="IPR003838">
    <property type="entry name" value="ABC3_permease_C"/>
</dbReference>
<feature type="transmembrane region" description="Helical" evidence="6">
    <location>
        <begin position="340"/>
        <end position="363"/>
    </location>
</feature>
<evidence type="ECO:0000259" key="8">
    <source>
        <dbReference type="Pfam" id="PF12704"/>
    </source>
</evidence>
<keyword evidence="5 6" id="KW-0472">Membrane</keyword>
<dbReference type="Pfam" id="PF02687">
    <property type="entry name" value="FtsX"/>
    <property type="match status" value="2"/>
</dbReference>
<dbReference type="GeneID" id="34784437"/>
<dbReference type="InterPro" id="IPR050250">
    <property type="entry name" value="Macrolide_Exporter_MacB"/>
</dbReference>
<proteinExistence type="predicted"/>
<organism evidence="9 10">
    <name type="scientific">Acetobacter senegalensis</name>
    <dbReference type="NCBI Taxonomy" id="446692"/>
    <lineage>
        <taxon>Bacteria</taxon>
        <taxon>Pseudomonadati</taxon>
        <taxon>Pseudomonadota</taxon>
        <taxon>Alphaproteobacteria</taxon>
        <taxon>Acetobacterales</taxon>
        <taxon>Acetobacteraceae</taxon>
        <taxon>Acetobacter</taxon>
    </lineage>
</organism>
<dbReference type="PANTHER" id="PTHR30572">
    <property type="entry name" value="MEMBRANE COMPONENT OF TRANSPORTER-RELATED"/>
    <property type="match status" value="1"/>
</dbReference>
<feature type="domain" description="ABC3 transporter permease C-terminal" evidence="7">
    <location>
        <begin position="300"/>
        <end position="413"/>
    </location>
</feature>
<dbReference type="PANTHER" id="PTHR30572:SF18">
    <property type="entry name" value="ABC-TYPE MACROLIDE FAMILY EXPORT SYSTEM PERMEASE COMPONENT 2"/>
    <property type="match status" value="1"/>
</dbReference>
<feature type="transmembrane region" description="Helical" evidence="6">
    <location>
        <begin position="433"/>
        <end position="455"/>
    </location>
</feature>
<feature type="transmembrane region" description="Helical" evidence="6">
    <location>
        <begin position="383"/>
        <end position="412"/>
    </location>
</feature>
<evidence type="ECO:0000256" key="2">
    <source>
        <dbReference type="ARBA" id="ARBA00022475"/>
    </source>
</evidence>
<protein>
    <recommendedName>
        <fullName evidence="11">FtsX-like permease family protein</fullName>
    </recommendedName>
</protein>